<accession>A0A845L9D4</accession>
<name>A0A845L9D4_9FIRM</name>
<protein>
    <recommendedName>
        <fullName evidence="5">Zinc-finger domain-containing protein</fullName>
    </recommendedName>
</protein>
<organism evidence="3 4">
    <name type="scientific">Heliomicrobium undosum</name>
    <dbReference type="NCBI Taxonomy" id="121734"/>
    <lineage>
        <taxon>Bacteria</taxon>
        <taxon>Bacillati</taxon>
        <taxon>Bacillota</taxon>
        <taxon>Clostridia</taxon>
        <taxon>Eubacteriales</taxon>
        <taxon>Heliobacteriaceae</taxon>
        <taxon>Heliomicrobium</taxon>
    </lineage>
</organism>
<keyword evidence="2" id="KW-1133">Transmembrane helix</keyword>
<comment type="caution">
    <text evidence="3">The sequence shown here is derived from an EMBL/GenBank/DDBJ whole genome shotgun (WGS) entry which is preliminary data.</text>
</comment>
<dbReference type="Gene3D" id="1.10.10.1320">
    <property type="entry name" value="Anti-sigma factor, zinc-finger domain"/>
    <property type="match status" value="1"/>
</dbReference>
<keyword evidence="2" id="KW-0812">Transmembrane</keyword>
<reference evidence="3 4" key="1">
    <citation type="submission" date="2020-01" db="EMBL/GenBank/DDBJ databases">
        <title>Whole-genome sequence of Heliobacterium undosum DSM 13378.</title>
        <authorList>
            <person name="Kyndt J.A."/>
            <person name="Meyer T.E."/>
        </authorList>
    </citation>
    <scope>NUCLEOTIDE SEQUENCE [LARGE SCALE GENOMIC DNA]</scope>
    <source>
        <strain evidence="3 4">DSM 13378</strain>
    </source>
</reference>
<keyword evidence="4" id="KW-1185">Reference proteome</keyword>
<evidence type="ECO:0000313" key="3">
    <source>
        <dbReference type="EMBL" id="MZP29531.1"/>
    </source>
</evidence>
<gene>
    <name evidence="3" type="ORF">GTO91_07400</name>
</gene>
<dbReference type="RefSeq" id="WP_161257143.1">
    <property type="nucleotide sequence ID" value="NZ_WXEY01000005.1"/>
</dbReference>
<evidence type="ECO:0000256" key="1">
    <source>
        <dbReference type="SAM" id="MobiDB-lite"/>
    </source>
</evidence>
<feature type="compositionally biased region" description="Basic and acidic residues" evidence="1">
    <location>
        <begin position="158"/>
        <end position="169"/>
    </location>
</feature>
<feature type="region of interest" description="Disordered" evidence="1">
    <location>
        <begin position="116"/>
        <end position="202"/>
    </location>
</feature>
<dbReference type="AlphaFoldDB" id="A0A845L9D4"/>
<evidence type="ECO:0008006" key="5">
    <source>
        <dbReference type="Google" id="ProtNLM"/>
    </source>
</evidence>
<feature type="transmembrane region" description="Helical" evidence="2">
    <location>
        <begin position="88"/>
        <end position="109"/>
    </location>
</feature>
<evidence type="ECO:0000256" key="2">
    <source>
        <dbReference type="SAM" id="Phobius"/>
    </source>
</evidence>
<proteinExistence type="predicted"/>
<dbReference type="InterPro" id="IPR041916">
    <property type="entry name" value="Anti_sigma_zinc_sf"/>
</dbReference>
<evidence type="ECO:0000313" key="4">
    <source>
        <dbReference type="Proteomes" id="UP000463470"/>
    </source>
</evidence>
<dbReference type="Proteomes" id="UP000463470">
    <property type="component" value="Unassembled WGS sequence"/>
</dbReference>
<dbReference type="EMBL" id="WXEY01000005">
    <property type="protein sequence ID" value="MZP29531.1"/>
    <property type="molecule type" value="Genomic_DNA"/>
</dbReference>
<dbReference type="OrthoDB" id="1723545at2"/>
<sequence length="362" mass="38881">MDCRQAKMLALDMNELLSGDERAQFESHLHLCDACRTEQAEWLRISQALRSLNEPIAPPAGFVQAVMERIHPPKSSLWLRMGAKGRQMVAGAAAAAALVLASAGVSPLLHSQPVKIADNTGPVQPSPVSPNAENGGIALPAPPGGSGAALPEPQASADGEKVESTDRAGVEALAPSNRAVPLSPSEKASPPSPRSGDPADNRLQMAAQPDSVEFLSKKRELMSTLVKVSVADLAAAKGKIADFAGEYGIQPESITAQNTDNQRIEILRYVLRRQEANPFINRFASLGELTQKKTETQDITARFETAIEQRKMLIAQQEAARDAGQKQQLALQIVSLDRQLRDWDSESNGHVVIVMVEEKGTP</sequence>
<keyword evidence="2" id="KW-0472">Membrane</keyword>